<dbReference type="AlphaFoldDB" id="I4F545"/>
<dbReference type="SUPFAM" id="SSF53807">
    <property type="entry name" value="Helical backbone' metal receptor"/>
    <property type="match status" value="1"/>
</dbReference>
<dbReference type="PROSITE" id="PS50983">
    <property type="entry name" value="FE_B12_PBP"/>
    <property type="match status" value="1"/>
</dbReference>
<dbReference type="EMBL" id="FO203431">
    <property type="protein sequence ID" value="CCH90758.1"/>
    <property type="molecule type" value="Genomic_DNA"/>
</dbReference>
<feature type="signal peptide" evidence="5">
    <location>
        <begin position="1"/>
        <end position="24"/>
    </location>
</feature>
<dbReference type="CDD" id="cd01146">
    <property type="entry name" value="FhuD"/>
    <property type="match status" value="1"/>
</dbReference>
<proteinExistence type="inferred from homology"/>
<dbReference type="PROSITE" id="PS51257">
    <property type="entry name" value="PROKAR_LIPOPROTEIN"/>
    <property type="match status" value="1"/>
</dbReference>
<comment type="similarity">
    <text evidence="2">Belongs to the bacterial solute-binding protein 8 family.</text>
</comment>
<dbReference type="PANTHER" id="PTHR30532">
    <property type="entry name" value="IRON III DICITRATE-BINDING PERIPLASMIC PROTEIN"/>
    <property type="match status" value="1"/>
</dbReference>
<evidence type="ECO:0000259" key="6">
    <source>
        <dbReference type="PROSITE" id="PS50983"/>
    </source>
</evidence>
<dbReference type="Pfam" id="PF01497">
    <property type="entry name" value="Peripla_BP_2"/>
    <property type="match status" value="1"/>
</dbReference>
<feature type="domain" description="Fe/B12 periplasmic-binding" evidence="6">
    <location>
        <begin position="64"/>
        <end position="331"/>
    </location>
</feature>
<evidence type="ECO:0000256" key="5">
    <source>
        <dbReference type="SAM" id="SignalP"/>
    </source>
</evidence>
<accession>I4F545</accession>
<reference evidence="7 8" key="1">
    <citation type="journal article" date="2012" name="J. Bacteriol.">
        <title>Genome Sequence of Radiation-Resistant Modestobacter marinus Strain BC501, a Representative Actinobacterium That Thrives on Calcareous Stone Surfaces.</title>
        <authorList>
            <person name="Normand P."/>
            <person name="Gury J."/>
            <person name="Pujic P."/>
            <person name="Chouaia B."/>
            <person name="Crotti E."/>
            <person name="Brusetti L."/>
            <person name="Daffonchio D."/>
            <person name="Vacherie B."/>
            <person name="Barbe V."/>
            <person name="Medigue C."/>
            <person name="Calteau A."/>
            <person name="Ghodhbane-Gtari F."/>
            <person name="Essoussi I."/>
            <person name="Nouioui I."/>
            <person name="Abbassi-Ghozzi I."/>
            <person name="Gtari M."/>
        </authorList>
    </citation>
    <scope>NUCLEOTIDE SEQUENCE [LARGE SCALE GENOMIC DNA]</scope>
    <source>
        <strain evidence="8">BC 501</strain>
    </source>
</reference>
<keyword evidence="4 5" id="KW-0732">Signal</keyword>
<feature type="chain" id="PRO_5039178259" evidence="5">
    <location>
        <begin position="25"/>
        <end position="332"/>
    </location>
</feature>
<dbReference type="Gene3D" id="3.40.50.1980">
    <property type="entry name" value="Nitrogenase molybdenum iron protein domain"/>
    <property type="match status" value="2"/>
</dbReference>
<dbReference type="GO" id="GO:1901678">
    <property type="term" value="P:iron coordination entity transport"/>
    <property type="evidence" value="ECO:0007669"/>
    <property type="project" value="UniProtKB-ARBA"/>
</dbReference>
<gene>
    <name evidence="7" type="ordered locus">MODMU_5384</name>
</gene>
<dbReference type="GO" id="GO:0030288">
    <property type="term" value="C:outer membrane-bounded periplasmic space"/>
    <property type="evidence" value="ECO:0007669"/>
    <property type="project" value="TreeGrafter"/>
</dbReference>
<dbReference type="KEGG" id="mmar:MODMU_5384"/>
<evidence type="ECO:0000256" key="1">
    <source>
        <dbReference type="ARBA" id="ARBA00004196"/>
    </source>
</evidence>
<dbReference type="STRING" id="477641.MODMU_5384"/>
<evidence type="ECO:0000313" key="7">
    <source>
        <dbReference type="EMBL" id="CCH90758.1"/>
    </source>
</evidence>
<dbReference type="HOGENOM" id="CLU_038034_1_1_11"/>
<protein>
    <submittedName>
        <fullName evidence="7">Iron-siderophore ABC transporter, substrate-binding protein</fullName>
    </submittedName>
</protein>
<name>I4F545_MODI5</name>
<dbReference type="InterPro" id="IPR002491">
    <property type="entry name" value="ABC_transptr_periplasmic_BD"/>
</dbReference>
<keyword evidence="8" id="KW-1185">Reference proteome</keyword>
<evidence type="ECO:0000256" key="3">
    <source>
        <dbReference type="ARBA" id="ARBA00022448"/>
    </source>
</evidence>
<evidence type="ECO:0000256" key="2">
    <source>
        <dbReference type="ARBA" id="ARBA00008814"/>
    </source>
</evidence>
<dbReference type="Proteomes" id="UP000006461">
    <property type="component" value="Chromosome"/>
</dbReference>
<dbReference type="eggNOG" id="COG0614">
    <property type="taxonomic scope" value="Bacteria"/>
</dbReference>
<dbReference type="OMA" id="ARVDFME"/>
<dbReference type="InterPro" id="IPR051313">
    <property type="entry name" value="Bact_iron-sidero_bind"/>
</dbReference>
<comment type="subcellular location">
    <subcellularLocation>
        <location evidence="1">Cell envelope</location>
    </subcellularLocation>
</comment>
<keyword evidence="3" id="KW-0813">Transport</keyword>
<evidence type="ECO:0000313" key="8">
    <source>
        <dbReference type="Proteomes" id="UP000006461"/>
    </source>
</evidence>
<dbReference type="PANTHER" id="PTHR30532:SF24">
    <property type="entry name" value="FERRIC ENTEROBACTIN-BINDING PERIPLASMIC PROTEIN FEPB"/>
    <property type="match status" value="1"/>
</dbReference>
<organism evidence="7 8">
    <name type="scientific">Modestobacter italicus (strain DSM 44449 / CECT 9708 / BC 501)</name>
    <dbReference type="NCBI Taxonomy" id="2732864"/>
    <lineage>
        <taxon>Bacteria</taxon>
        <taxon>Bacillati</taxon>
        <taxon>Actinomycetota</taxon>
        <taxon>Actinomycetes</taxon>
        <taxon>Geodermatophilales</taxon>
        <taxon>Geodermatophilaceae</taxon>
        <taxon>Modestobacter</taxon>
    </lineage>
</organism>
<evidence type="ECO:0000256" key="4">
    <source>
        <dbReference type="ARBA" id="ARBA00022729"/>
    </source>
</evidence>
<dbReference type="OrthoDB" id="1846031at2"/>
<sequence length="332" mass="34009">MPSRLALRGATLLAVALAVTSCSSDSGGDTPDAGSSAGSSSSGAFPVTVGTAFGDVTVDEEPTRVVALGWGDAETALALGVQPVGASDWLAFGGEGVGPWAAGEYDEAPELIDTLEPSYEAIAALQPDLILDTKSPATQDRFDKLSAIAPTISQPEGADPYLTSSADQLAMIGEALGKTDEATALQEQVDQAFTDAAAAHPEFAGTSVAVAAYSSEGFGAYVEGDARVDFMEQLGFTLKPEIQALATDSFFVSVSEEQLPLLDAGLTVAFPIFVDAAQITGNPLWQAIPSVQAGHAVVLEDETLTSAFSIGTPQGIQYALDNAVPLFADALS</sequence>